<dbReference type="Proteomes" id="UP000712673">
    <property type="component" value="Unassembled WGS sequence"/>
</dbReference>
<dbReference type="AlphaFoldDB" id="A0A938B391"/>
<name>A0A938B391_UNCTE</name>
<gene>
    <name evidence="1" type="ORF">FJZ47_24840</name>
</gene>
<accession>A0A938B391</accession>
<comment type="caution">
    <text evidence="1">The sequence shown here is derived from an EMBL/GenBank/DDBJ whole genome shotgun (WGS) entry which is preliminary data.</text>
</comment>
<proteinExistence type="predicted"/>
<sequence>MAASEGITLEHLQALAAQVGMQLTTAELEHLKPMYDLYAAQLRVIHDLDLAAEDLAVVYSPTWDPQS</sequence>
<evidence type="ECO:0000313" key="1">
    <source>
        <dbReference type="EMBL" id="MBM3227007.1"/>
    </source>
</evidence>
<reference evidence="1" key="1">
    <citation type="submission" date="2019-03" db="EMBL/GenBank/DDBJ databases">
        <title>Lake Tanganyika Metagenome-Assembled Genomes (MAGs).</title>
        <authorList>
            <person name="Tran P."/>
        </authorList>
    </citation>
    <scope>NUCLEOTIDE SEQUENCE</scope>
    <source>
        <strain evidence="1">K_DeepCast_65m_m2_066</strain>
    </source>
</reference>
<evidence type="ECO:0000313" key="2">
    <source>
        <dbReference type="Proteomes" id="UP000712673"/>
    </source>
</evidence>
<dbReference type="EMBL" id="VGLS01001147">
    <property type="protein sequence ID" value="MBM3227007.1"/>
    <property type="molecule type" value="Genomic_DNA"/>
</dbReference>
<protein>
    <submittedName>
        <fullName evidence="1">Uncharacterized protein</fullName>
    </submittedName>
</protein>
<organism evidence="1 2">
    <name type="scientific">Tectimicrobiota bacterium</name>
    <dbReference type="NCBI Taxonomy" id="2528274"/>
    <lineage>
        <taxon>Bacteria</taxon>
        <taxon>Pseudomonadati</taxon>
        <taxon>Nitrospinota/Tectimicrobiota group</taxon>
        <taxon>Candidatus Tectimicrobiota</taxon>
    </lineage>
</organism>